<dbReference type="Proteomes" id="UP000010445">
    <property type="component" value="Unassembled WGS sequence"/>
</dbReference>
<evidence type="ECO:0000256" key="1">
    <source>
        <dbReference type="ARBA" id="ARBA00004651"/>
    </source>
</evidence>
<dbReference type="PATRIC" id="fig|1035195.3.peg.384"/>
<dbReference type="RefSeq" id="WP_006062113.1">
    <property type="nucleotide sequence ID" value="NZ_KB290822.1"/>
</dbReference>
<dbReference type="PANTHER" id="PTHR33452:SF1">
    <property type="entry name" value="INNER MEMBRANE PROTEIN YPHA-RELATED"/>
    <property type="match status" value="1"/>
</dbReference>
<proteinExistence type="inferred from homology"/>
<evidence type="ECO:0000313" key="10">
    <source>
        <dbReference type="Proteomes" id="UP000010445"/>
    </source>
</evidence>
<comment type="subcellular location">
    <subcellularLocation>
        <location evidence="1">Cell membrane</location>
        <topology evidence="1">Multi-pass membrane protein</topology>
    </subcellularLocation>
</comment>
<name>L1MME4_9CORY</name>
<feature type="region of interest" description="Disordered" evidence="7">
    <location>
        <begin position="1"/>
        <end position="119"/>
    </location>
</feature>
<evidence type="ECO:0000256" key="5">
    <source>
        <dbReference type="ARBA" id="ARBA00022989"/>
    </source>
</evidence>
<feature type="transmembrane region" description="Helical" evidence="8">
    <location>
        <begin position="257"/>
        <end position="277"/>
    </location>
</feature>
<feature type="transmembrane region" description="Helical" evidence="8">
    <location>
        <begin position="199"/>
        <end position="215"/>
    </location>
</feature>
<sequence length="326" mass="33830">MSDKNQNFDDFDGADVPTYHGDKNSPLASDAPTTIFRPAASSGVSDYDPSAMPAHPSAHTPRGYADPPPYEEQPTVALSFSQSDRAAAAAGTDPNAYAPTEVAPPVESTAPVDLSGDPYAAPVDSYPAQAYQPADVADGSQVPQQDMPAEPVGDARRGTMDFGIFLIRAVASLYLILDSVSVFFQLGGNSGVPGLEHSYSGYAYPGILSIAIPSAELAAGVFLFLGLITPVSAAVGTIVAAFTFLHTMHTSASGLSIFGADSALRLSALMLVVLVGLQFTGPGKISFDMGRGWTQRPLASSWIFVVLGLGGAAALWWFGAGVNPLN</sequence>
<feature type="transmembrane region" description="Helical" evidence="8">
    <location>
        <begin position="222"/>
        <end position="245"/>
    </location>
</feature>
<dbReference type="eggNOG" id="COG2259">
    <property type="taxonomic scope" value="Bacteria"/>
</dbReference>
<evidence type="ECO:0000256" key="3">
    <source>
        <dbReference type="ARBA" id="ARBA00022475"/>
    </source>
</evidence>
<evidence type="ECO:0000256" key="4">
    <source>
        <dbReference type="ARBA" id="ARBA00022692"/>
    </source>
</evidence>
<dbReference type="AlphaFoldDB" id="L1MME4"/>
<dbReference type="OrthoDB" id="346004at2"/>
<protein>
    <submittedName>
        <fullName evidence="9">DoxX family protein</fullName>
    </submittedName>
</protein>
<dbReference type="InterPro" id="IPR051907">
    <property type="entry name" value="DoxX-like_oxidoreductase"/>
</dbReference>
<keyword evidence="10" id="KW-1185">Reference proteome</keyword>
<organism evidence="9 10">
    <name type="scientific">Corynebacterium durum F0235</name>
    <dbReference type="NCBI Taxonomy" id="1035195"/>
    <lineage>
        <taxon>Bacteria</taxon>
        <taxon>Bacillati</taxon>
        <taxon>Actinomycetota</taxon>
        <taxon>Actinomycetes</taxon>
        <taxon>Mycobacteriales</taxon>
        <taxon>Corynebacteriaceae</taxon>
        <taxon>Corynebacterium</taxon>
    </lineage>
</organism>
<evidence type="ECO:0000256" key="6">
    <source>
        <dbReference type="ARBA" id="ARBA00023136"/>
    </source>
</evidence>
<dbReference type="EMBL" id="AMEM01000007">
    <property type="protein sequence ID" value="EKX92134.1"/>
    <property type="molecule type" value="Genomic_DNA"/>
</dbReference>
<dbReference type="HOGENOM" id="CLU_045650_0_0_11"/>
<evidence type="ECO:0000313" key="9">
    <source>
        <dbReference type="EMBL" id="EKX92134.1"/>
    </source>
</evidence>
<keyword evidence="6 8" id="KW-0472">Membrane</keyword>
<evidence type="ECO:0000256" key="2">
    <source>
        <dbReference type="ARBA" id="ARBA00006679"/>
    </source>
</evidence>
<accession>L1MME4</accession>
<keyword evidence="3" id="KW-1003">Cell membrane</keyword>
<dbReference type="InterPro" id="IPR032808">
    <property type="entry name" value="DoxX"/>
</dbReference>
<dbReference type="Pfam" id="PF07681">
    <property type="entry name" value="DoxX"/>
    <property type="match status" value="1"/>
</dbReference>
<keyword evidence="5 8" id="KW-1133">Transmembrane helix</keyword>
<dbReference type="GO" id="GO:0005886">
    <property type="term" value="C:plasma membrane"/>
    <property type="evidence" value="ECO:0007669"/>
    <property type="project" value="UniProtKB-SubCell"/>
</dbReference>
<dbReference type="STRING" id="1035195.HMPREF9997_00421"/>
<comment type="similarity">
    <text evidence="2">Belongs to the DoxX family.</text>
</comment>
<gene>
    <name evidence="9" type="ORF">HMPREF9997_00421</name>
</gene>
<feature type="transmembrane region" description="Helical" evidence="8">
    <location>
        <begin position="165"/>
        <end position="187"/>
    </location>
</feature>
<dbReference type="PANTHER" id="PTHR33452">
    <property type="entry name" value="OXIDOREDUCTASE CATD-RELATED"/>
    <property type="match status" value="1"/>
</dbReference>
<evidence type="ECO:0000256" key="7">
    <source>
        <dbReference type="SAM" id="MobiDB-lite"/>
    </source>
</evidence>
<feature type="transmembrane region" description="Helical" evidence="8">
    <location>
        <begin position="298"/>
        <end position="318"/>
    </location>
</feature>
<comment type="caution">
    <text evidence="9">The sequence shown here is derived from an EMBL/GenBank/DDBJ whole genome shotgun (WGS) entry which is preliminary data.</text>
</comment>
<evidence type="ECO:0000256" key="8">
    <source>
        <dbReference type="SAM" id="Phobius"/>
    </source>
</evidence>
<keyword evidence="4 8" id="KW-0812">Transmembrane</keyword>
<reference evidence="9 10" key="1">
    <citation type="submission" date="2012-05" db="EMBL/GenBank/DDBJ databases">
        <authorList>
            <person name="Weinstock G."/>
            <person name="Sodergren E."/>
            <person name="Lobos E.A."/>
            <person name="Fulton L."/>
            <person name="Fulton R."/>
            <person name="Courtney L."/>
            <person name="Fronick C."/>
            <person name="O'Laughlin M."/>
            <person name="Godfrey J."/>
            <person name="Wilson R.M."/>
            <person name="Miner T."/>
            <person name="Farmer C."/>
            <person name="Delehaunty K."/>
            <person name="Cordes M."/>
            <person name="Minx P."/>
            <person name="Tomlinson C."/>
            <person name="Chen J."/>
            <person name="Wollam A."/>
            <person name="Pepin K.H."/>
            <person name="Bhonagiri V."/>
            <person name="Zhang X."/>
            <person name="Suruliraj S."/>
            <person name="Warren W."/>
            <person name="Mitreva M."/>
            <person name="Mardis E.R."/>
            <person name="Wilson R.K."/>
        </authorList>
    </citation>
    <scope>NUCLEOTIDE SEQUENCE [LARGE SCALE GENOMIC DNA]</scope>
    <source>
        <strain evidence="9 10">F0235</strain>
    </source>
</reference>